<proteinExistence type="predicted"/>
<evidence type="ECO:0000313" key="1">
    <source>
        <dbReference type="EMBL" id="MDN3707101.1"/>
    </source>
</evidence>
<reference evidence="2" key="1">
    <citation type="journal article" date="2019" name="Int. J. Syst. Evol. Microbiol.">
        <title>The Global Catalogue of Microorganisms (GCM) 10K type strain sequencing project: providing services to taxonomists for standard genome sequencing and annotation.</title>
        <authorList>
            <consortium name="The Broad Institute Genomics Platform"/>
            <consortium name="The Broad Institute Genome Sequencing Center for Infectious Disease"/>
            <person name="Wu L."/>
            <person name="Ma J."/>
        </authorList>
    </citation>
    <scope>NUCLEOTIDE SEQUENCE [LARGE SCALE GENOMIC DNA]</scope>
    <source>
        <strain evidence="2">CECT 7184</strain>
    </source>
</reference>
<dbReference type="RefSeq" id="WP_290363139.1">
    <property type="nucleotide sequence ID" value="NZ_JAUFQU010000001.1"/>
</dbReference>
<sequence>MDVMTSVLIKRNDGIEEGFPLRSEIMDYISVGDSLIKIKDENICYVKKPNGDKKEFYYIRIPLKNRNHWTFPKEWKDKWMESSAWDTLQRK</sequence>
<protein>
    <submittedName>
        <fullName evidence="1">Uncharacterized protein</fullName>
    </submittedName>
</protein>
<keyword evidence="2" id="KW-1185">Reference proteome</keyword>
<comment type="caution">
    <text evidence="1">The sequence shown here is derived from an EMBL/GenBank/DDBJ whole genome shotgun (WGS) entry which is preliminary data.</text>
</comment>
<dbReference type="EMBL" id="JAUFQU010000001">
    <property type="protein sequence ID" value="MDN3707101.1"/>
    <property type="molecule type" value="Genomic_DNA"/>
</dbReference>
<evidence type="ECO:0000313" key="2">
    <source>
        <dbReference type="Proteomes" id="UP001242368"/>
    </source>
</evidence>
<dbReference type="Proteomes" id="UP001242368">
    <property type="component" value="Unassembled WGS sequence"/>
</dbReference>
<organism evidence="1 2">
    <name type="scientific">Paenimyroides ceti</name>
    <dbReference type="NCBI Taxonomy" id="395087"/>
    <lineage>
        <taxon>Bacteria</taxon>
        <taxon>Pseudomonadati</taxon>
        <taxon>Bacteroidota</taxon>
        <taxon>Flavobacteriia</taxon>
        <taxon>Flavobacteriales</taxon>
        <taxon>Flavobacteriaceae</taxon>
        <taxon>Paenimyroides</taxon>
    </lineage>
</organism>
<gene>
    <name evidence="1" type="ORF">QW060_08130</name>
</gene>
<accession>A0ABT8CSZ5</accession>
<name>A0ABT8CSZ5_9FLAO</name>